<organism evidence="2 3">
    <name type="scientific">Prosthecochloris ethylica</name>
    <dbReference type="NCBI Taxonomy" id="2743976"/>
    <lineage>
        <taxon>Bacteria</taxon>
        <taxon>Pseudomonadati</taxon>
        <taxon>Chlorobiota</taxon>
        <taxon>Chlorobiia</taxon>
        <taxon>Chlorobiales</taxon>
        <taxon>Chlorobiaceae</taxon>
        <taxon>Prosthecochloris</taxon>
    </lineage>
</organism>
<dbReference type="EMBL" id="JADGII010000022">
    <property type="protein sequence ID" value="MBF0637464.1"/>
    <property type="molecule type" value="Genomic_DNA"/>
</dbReference>
<evidence type="ECO:0000256" key="1">
    <source>
        <dbReference type="SAM" id="SignalP"/>
    </source>
</evidence>
<sequence>MSRFTSTARMARTASLTCLLILSATVLRAAPPSLFGIQPPSGESKLALQALIGNDGDPSGIALGYSYAFSSRLSASVQLQRTGNSDRSYVRGEVAASLARMNNSSLDAYAGLSGSGGDLCLHTGLWAHLYTGLPLYLVAGVEAGFPDIGSESAETSLIAGIELPVTVNLGFSLLKQTPLSSEAYDHYATGLIFFF</sequence>
<feature type="chain" id="PRO_5046895806" description="Outer membrane protein beta-barrel domain-containing protein" evidence="1">
    <location>
        <begin position="30"/>
        <end position="195"/>
    </location>
</feature>
<evidence type="ECO:0000313" key="2">
    <source>
        <dbReference type="EMBL" id="MBF0637464.1"/>
    </source>
</evidence>
<evidence type="ECO:0008006" key="4">
    <source>
        <dbReference type="Google" id="ProtNLM"/>
    </source>
</evidence>
<accession>A0ABR9XU24</accession>
<dbReference type="Proteomes" id="UP000619838">
    <property type="component" value="Unassembled WGS sequence"/>
</dbReference>
<protein>
    <recommendedName>
        <fullName evidence="4">Outer membrane protein beta-barrel domain-containing protein</fullName>
    </recommendedName>
</protein>
<proteinExistence type="predicted"/>
<keyword evidence="1" id="KW-0732">Signal</keyword>
<gene>
    <name evidence="2" type="ORF">INT08_09825</name>
</gene>
<keyword evidence="3" id="KW-1185">Reference proteome</keyword>
<feature type="signal peptide" evidence="1">
    <location>
        <begin position="1"/>
        <end position="29"/>
    </location>
</feature>
<dbReference type="RefSeq" id="WP_175187807.1">
    <property type="nucleotide sequence ID" value="NZ_JABVZQ010000022.1"/>
</dbReference>
<reference evidence="2 3" key="1">
    <citation type="journal article" date="2020" name="Microorganisms">
        <title>Simultaneous Genome Sequencing of Prosthecochloris ethylica and Desulfuromonas acetoxidans within a Syntrophic Mixture Reveals Unique Pili and Protein Interactions.</title>
        <authorList>
            <person name="Kyndt J.A."/>
            <person name="Van Beeumen J.J."/>
            <person name="Meyer T.E."/>
        </authorList>
    </citation>
    <scope>NUCLEOTIDE SEQUENCE [LARGE SCALE GENOMIC DNA]</scope>
    <source>
        <strain evidence="2 3">N3</strain>
    </source>
</reference>
<name>A0ABR9XU24_9CHLB</name>
<comment type="caution">
    <text evidence="2">The sequence shown here is derived from an EMBL/GenBank/DDBJ whole genome shotgun (WGS) entry which is preliminary data.</text>
</comment>
<evidence type="ECO:0000313" key="3">
    <source>
        <dbReference type="Proteomes" id="UP000619838"/>
    </source>
</evidence>